<dbReference type="GO" id="GO:0005829">
    <property type="term" value="C:cytosol"/>
    <property type="evidence" value="ECO:0007669"/>
    <property type="project" value="TreeGrafter"/>
</dbReference>
<sequence>MALSTAERDALLAESLVAALAVTAEGGRGPLNVPVWYAYHPGADFMITTGGGSRKARLIASAGRFTLLVDRTAPTYRYVTAEGPVTSTAATTDEELAEISARYMPADKVPAYMEQLRSSEDDMVTIRMRPEHWLSADLGSV</sequence>
<dbReference type="InterPro" id="IPR052019">
    <property type="entry name" value="F420H2_bilvrd_red/Heme_oxyg"/>
</dbReference>
<gene>
    <name evidence="2" type="ORF">H1D24_34205</name>
</gene>
<comment type="caution">
    <text evidence="2">The sequence shown here is derived from an EMBL/GenBank/DDBJ whole genome shotgun (WGS) entry which is preliminary data.</text>
</comment>
<dbReference type="Proteomes" id="UP000545761">
    <property type="component" value="Unassembled WGS sequence"/>
</dbReference>
<dbReference type="InterPro" id="IPR024747">
    <property type="entry name" value="Pyridox_Oxase-rel"/>
</dbReference>
<dbReference type="GO" id="GO:0070967">
    <property type="term" value="F:coenzyme F420 binding"/>
    <property type="evidence" value="ECO:0007669"/>
    <property type="project" value="TreeGrafter"/>
</dbReference>
<dbReference type="SUPFAM" id="SSF50475">
    <property type="entry name" value="FMN-binding split barrel"/>
    <property type="match status" value="1"/>
</dbReference>
<dbReference type="Gene3D" id="2.30.110.10">
    <property type="entry name" value="Electron Transport, Fmn-binding Protein, Chain A"/>
    <property type="match status" value="1"/>
</dbReference>
<organism evidence="2 3">
    <name type="scientific">Streptomyces himalayensis subsp. himalayensis</name>
    <dbReference type="NCBI Taxonomy" id="2756131"/>
    <lineage>
        <taxon>Bacteria</taxon>
        <taxon>Bacillati</taxon>
        <taxon>Actinomycetota</taxon>
        <taxon>Actinomycetes</taxon>
        <taxon>Kitasatosporales</taxon>
        <taxon>Streptomycetaceae</taxon>
        <taxon>Streptomyces</taxon>
        <taxon>Streptomyces himalayensis</taxon>
    </lineage>
</organism>
<evidence type="ECO:0000313" key="2">
    <source>
        <dbReference type="EMBL" id="MBA2950689.1"/>
    </source>
</evidence>
<name>A0A7W0ICZ3_9ACTN</name>
<evidence type="ECO:0000256" key="1">
    <source>
        <dbReference type="ARBA" id="ARBA00023002"/>
    </source>
</evidence>
<accession>A0A7W0ICZ3</accession>
<dbReference type="RefSeq" id="WP_181661613.1">
    <property type="nucleotide sequence ID" value="NZ_JACEHE010000031.1"/>
</dbReference>
<keyword evidence="1" id="KW-0560">Oxidoreductase</keyword>
<dbReference type="PANTHER" id="PTHR35176:SF6">
    <property type="entry name" value="HEME OXYGENASE HI_0854-RELATED"/>
    <property type="match status" value="1"/>
</dbReference>
<dbReference type="EMBL" id="JACEHE010000031">
    <property type="protein sequence ID" value="MBA2950689.1"/>
    <property type="molecule type" value="Genomic_DNA"/>
</dbReference>
<dbReference type="InterPro" id="IPR012349">
    <property type="entry name" value="Split_barrel_FMN-bd"/>
</dbReference>
<evidence type="ECO:0000313" key="3">
    <source>
        <dbReference type="Proteomes" id="UP000545761"/>
    </source>
</evidence>
<dbReference type="Pfam" id="PF12900">
    <property type="entry name" value="Pyridox_ox_2"/>
    <property type="match status" value="1"/>
</dbReference>
<dbReference type="GO" id="GO:0016627">
    <property type="term" value="F:oxidoreductase activity, acting on the CH-CH group of donors"/>
    <property type="evidence" value="ECO:0007669"/>
    <property type="project" value="TreeGrafter"/>
</dbReference>
<reference evidence="2 3" key="1">
    <citation type="submission" date="2020-07" db="EMBL/GenBank/DDBJ databases">
        <title>Streptomyces isolated from Indian soil.</title>
        <authorList>
            <person name="Mandal S."/>
            <person name="Maiti P.K."/>
        </authorList>
    </citation>
    <scope>NUCLEOTIDE SEQUENCE [LARGE SCALE GENOMIC DNA]</scope>
    <source>
        <strain evidence="2 3">PSKA28</strain>
    </source>
</reference>
<dbReference type="PANTHER" id="PTHR35176">
    <property type="entry name" value="HEME OXYGENASE HI_0854-RELATED"/>
    <property type="match status" value="1"/>
</dbReference>
<protein>
    <submittedName>
        <fullName evidence="2">Pyridoxamine 5'-phosphate oxidase family protein</fullName>
    </submittedName>
</protein>
<dbReference type="AlphaFoldDB" id="A0A7W0ICZ3"/>
<proteinExistence type="predicted"/>